<feature type="region of interest" description="Disordered" evidence="1">
    <location>
        <begin position="403"/>
        <end position="428"/>
    </location>
</feature>
<feature type="region of interest" description="Disordered" evidence="1">
    <location>
        <begin position="259"/>
        <end position="279"/>
    </location>
</feature>
<feature type="region of interest" description="Disordered" evidence="1">
    <location>
        <begin position="142"/>
        <end position="222"/>
    </location>
</feature>
<keyword evidence="3" id="KW-1185">Reference proteome</keyword>
<name>A0A9P9RB80_FUSSL</name>
<feature type="region of interest" description="Disordered" evidence="1">
    <location>
        <begin position="1"/>
        <end position="38"/>
    </location>
</feature>
<protein>
    <submittedName>
        <fullName evidence="2">Uncharacterized protein</fullName>
    </submittedName>
</protein>
<evidence type="ECO:0000256" key="1">
    <source>
        <dbReference type="SAM" id="MobiDB-lite"/>
    </source>
</evidence>
<feature type="compositionally biased region" description="Basic and acidic residues" evidence="1">
    <location>
        <begin position="1"/>
        <end position="12"/>
    </location>
</feature>
<dbReference type="Proteomes" id="UP000736672">
    <property type="component" value="Unassembled WGS sequence"/>
</dbReference>
<sequence>MKAKQAKEDARNKRNRANVPVPTPTAKQTKRKLKQEITMDPEVKIEQEALTADFPLFPGFFGHDQDAEGQEEFATVADSLSLKGQVWPGMGKMDLANDEMRRTRNQRKPKSVIDKMKRASEGIVPNQVIMTPDFKVERVKDVYDDSSSPIPGQEESTPPRKVPKPRRKKATPLTEVSANVPKQRRNTARGLKSNTGKRAEVKPTIEGQDDSGTATSPFHFRHGHDVFRDDDGHLGPFGGQPFSSTLNDRKFDLRDRHGMRSMSTTPSNLVSPTPLARDLPRHFTSRDGTSSLRPESFPSGMLLFGSFGHIEATYAMKDAAIYNASPRLPFAVPAHNQFHGINQDHFRFSSNNMFHMKQEDYAGSIAEDSTQGTNDSPFTSISGANPLFSQDRLFLNSYNQGSPSTSFSTLSFSPINRPRERSQSARDVKPATHLCEVMDGNDLCDVKTPGLDAGWNFHPSNHELDFPDGLASEEPQI</sequence>
<organism evidence="2 3">
    <name type="scientific">Fusarium solani</name>
    <name type="common">Filamentous fungus</name>
    <dbReference type="NCBI Taxonomy" id="169388"/>
    <lineage>
        <taxon>Eukaryota</taxon>
        <taxon>Fungi</taxon>
        <taxon>Dikarya</taxon>
        <taxon>Ascomycota</taxon>
        <taxon>Pezizomycotina</taxon>
        <taxon>Sordariomycetes</taxon>
        <taxon>Hypocreomycetidae</taxon>
        <taxon>Hypocreales</taxon>
        <taxon>Nectriaceae</taxon>
        <taxon>Fusarium</taxon>
        <taxon>Fusarium solani species complex</taxon>
    </lineage>
</organism>
<dbReference type="AlphaFoldDB" id="A0A9P9RB80"/>
<feature type="compositionally biased region" description="Basic residues" evidence="1">
    <location>
        <begin position="161"/>
        <end position="170"/>
    </location>
</feature>
<gene>
    <name evidence="2" type="ORF">B0J15DRAFT_176303</name>
</gene>
<dbReference type="EMBL" id="JAGTJS010000003">
    <property type="protein sequence ID" value="KAH7272409.1"/>
    <property type="molecule type" value="Genomic_DNA"/>
</dbReference>
<feature type="compositionally biased region" description="Low complexity" evidence="1">
    <location>
        <begin position="403"/>
        <end position="414"/>
    </location>
</feature>
<feature type="compositionally biased region" description="Polar residues" evidence="1">
    <location>
        <begin position="145"/>
        <end position="156"/>
    </location>
</feature>
<accession>A0A9P9RB80</accession>
<reference evidence="2" key="1">
    <citation type="journal article" date="2021" name="Nat. Commun.">
        <title>Genetic determinants of endophytism in the Arabidopsis root mycobiome.</title>
        <authorList>
            <person name="Mesny F."/>
            <person name="Miyauchi S."/>
            <person name="Thiergart T."/>
            <person name="Pickel B."/>
            <person name="Atanasova L."/>
            <person name="Karlsson M."/>
            <person name="Huettel B."/>
            <person name="Barry K.W."/>
            <person name="Haridas S."/>
            <person name="Chen C."/>
            <person name="Bauer D."/>
            <person name="Andreopoulos W."/>
            <person name="Pangilinan J."/>
            <person name="LaButti K."/>
            <person name="Riley R."/>
            <person name="Lipzen A."/>
            <person name="Clum A."/>
            <person name="Drula E."/>
            <person name="Henrissat B."/>
            <person name="Kohler A."/>
            <person name="Grigoriev I.V."/>
            <person name="Martin F.M."/>
            <person name="Hacquard S."/>
        </authorList>
    </citation>
    <scope>NUCLEOTIDE SEQUENCE</scope>
    <source>
        <strain evidence="2">FSSC 5 MPI-SDFR-AT-0091</strain>
    </source>
</reference>
<proteinExistence type="predicted"/>
<feature type="compositionally biased region" description="Polar residues" evidence="1">
    <location>
        <begin position="261"/>
        <end position="271"/>
    </location>
</feature>
<evidence type="ECO:0000313" key="3">
    <source>
        <dbReference type="Proteomes" id="UP000736672"/>
    </source>
</evidence>
<comment type="caution">
    <text evidence="2">The sequence shown here is derived from an EMBL/GenBank/DDBJ whole genome shotgun (WGS) entry which is preliminary data.</text>
</comment>
<dbReference type="OrthoDB" id="5428259at2759"/>
<feature type="compositionally biased region" description="Basic and acidic residues" evidence="1">
    <location>
        <begin position="417"/>
        <end position="428"/>
    </location>
</feature>
<evidence type="ECO:0000313" key="2">
    <source>
        <dbReference type="EMBL" id="KAH7272409.1"/>
    </source>
</evidence>